<name>A0ABS7YGH9_9BURK</name>
<reference evidence="2 3" key="1">
    <citation type="submission" date="2021-07" db="EMBL/GenBank/DDBJ databases">
        <title>Characterization of Violacein-producing bacteria and related species.</title>
        <authorList>
            <person name="Wilson H.S."/>
            <person name="De Leon M.E."/>
        </authorList>
    </citation>
    <scope>NUCLEOTIDE SEQUENCE [LARGE SCALE GENOMIC DNA]</scope>
    <source>
        <strain evidence="2 3">HSC-2F05</strain>
    </source>
</reference>
<comment type="caution">
    <text evidence="2">The sequence shown here is derived from an EMBL/GenBank/DDBJ whole genome shotgun (WGS) entry which is preliminary data.</text>
</comment>
<keyword evidence="1" id="KW-0732">Signal</keyword>
<dbReference type="EMBL" id="JAHYBX010000011">
    <property type="protein sequence ID" value="MCA1858127.1"/>
    <property type="molecule type" value="Genomic_DNA"/>
</dbReference>
<feature type="chain" id="PRO_5045719540" evidence="1">
    <location>
        <begin position="25"/>
        <end position="149"/>
    </location>
</feature>
<feature type="signal peptide" evidence="1">
    <location>
        <begin position="1"/>
        <end position="24"/>
    </location>
</feature>
<organism evidence="2 3">
    <name type="scientific">Massilia hydrophila</name>
    <dbReference type="NCBI Taxonomy" id="3044279"/>
    <lineage>
        <taxon>Bacteria</taxon>
        <taxon>Pseudomonadati</taxon>
        <taxon>Pseudomonadota</taxon>
        <taxon>Betaproteobacteria</taxon>
        <taxon>Burkholderiales</taxon>
        <taxon>Oxalobacteraceae</taxon>
        <taxon>Telluria group</taxon>
        <taxon>Massilia</taxon>
    </lineage>
</organism>
<evidence type="ECO:0000313" key="2">
    <source>
        <dbReference type="EMBL" id="MCA1858127.1"/>
    </source>
</evidence>
<protein>
    <submittedName>
        <fullName evidence="2">Uncharacterized protein</fullName>
    </submittedName>
</protein>
<evidence type="ECO:0000313" key="3">
    <source>
        <dbReference type="Proteomes" id="UP001198602"/>
    </source>
</evidence>
<evidence type="ECO:0000256" key="1">
    <source>
        <dbReference type="SAM" id="SignalP"/>
    </source>
</evidence>
<accession>A0ABS7YGH9</accession>
<keyword evidence="3" id="KW-1185">Reference proteome</keyword>
<dbReference type="RefSeq" id="WP_225240290.1">
    <property type="nucleotide sequence ID" value="NZ_JAHYBX010000011.1"/>
</dbReference>
<dbReference type="Proteomes" id="UP001198602">
    <property type="component" value="Unassembled WGS sequence"/>
</dbReference>
<sequence>MNEKIGLPGLLLLALLVHSVPAHAVCRDPVSGRSGYKLPLAEEVHTAEAVIIGRVLSEQRVQEDPDDPEGLTASRLGIKVLKKLKGSLPGVIIVENENTSSRYPMSVGEEHILFISSANRGKWIDSCGNSEAMPGGQLVARKVRALLER</sequence>
<proteinExistence type="predicted"/>
<gene>
    <name evidence="2" type="ORF">LE190_19650</name>
</gene>